<sequence length="61" mass="7178">MLYGQKAANSNRFIYGFFSIDLRNPTILAHRRLKPVRVQIVVLHHPQKRSPAQEHTLPRYP</sequence>
<dbReference type="EMBL" id="BPLR01014967">
    <property type="protein sequence ID" value="GIY72587.1"/>
    <property type="molecule type" value="Genomic_DNA"/>
</dbReference>
<organism evidence="1 2">
    <name type="scientific">Caerostris extrusa</name>
    <name type="common">Bark spider</name>
    <name type="synonym">Caerostris bankana</name>
    <dbReference type="NCBI Taxonomy" id="172846"/>
    <lineage>
        <taxon>Eukaryota</taxon>
        <taxon>Metazoa</taxon>
        <taxon>Ecdysozoa</taxon>
        <taxon>Arthropoda</taxon>
        <taxon>Chelicerata</taxon>
        <taxon>Arachnida</taxon>
        <taxon>Araneae</taxon>
        <taxon>Araneomorphae</taxon>
        <taxon>Entelegynae</taxon>
        <taxon>Araneoidea</taxon>
        <taxon>Araneidae</taxon>
        <taxon>Caerostris</taxon>
    </lineage>
</organism>
<evidence type="ECO:0000313" key="1">
    <source>
        <dbReference type="EMBL" id="GIY72587.1"/>
    </source>
</evidence>
<comment type="caution">
    <text evidence="1">The sequence shown here is derived from an EMBL/GenBank/DDBJ whole genome shotgun (WGS) entry which is preliminary data.</text>
</comment>
<keyword evidence="2" id="KW-1185">Reference proteome</keyword>
<reference evidence="1 2" key="1">
    <citation type="submission" date="2021-06" db="EMBL/GenBank/DDBJ databases">
        <title>Caerostris extrusa draft genome.</title>
        <authorList>
            <person name="Kono N."/>
            <person name="Arakawa K."/>
        </authorList>
    </citation>
    <scope>NUCLEOTIDE SEQUENCE [LARGE SCALE GENOMIC DNA]</scope>
</reference>
<dbReference type="AlphaFoldDB" id="A0AAV4VQI0"/>
<feature type="non-terminal residue" evidence="1">
    <location>
        <position position="61"/>
    </location>
</feature>
<evidence type="ECO:0000313" key="2">
    <source>
        <dbReference type="Proteomes" id="UP001054945"/>
    </source>
</evidence>
<proteinExistence type="predicted"/>
<protein>
    <submittedName>
        <fullName evidence="1">Uncharacterized protein</fullName>
    </submittedName>
</protein>
<dbReference type="Proteomes" id="UP001054945">
    <property type="component" value="Unassembled WGS sequence"/>
</dbReference>
<accession>A0AAV4VQI0</accession>
<gene>
    <name evidence="1" type="ORF">CEXT_107511</name>
</gene>
<name>A0AAV4VQI0_CAEEX</name>